<gene>
    <name evidence="3" type="ORF">D9756_006789</name>
</gene>
<keyword evidence="2" id="KW-0472">Membrane</keyword>
<evidence type="ECO:0000313" key="4">
    <source>
        <dbReference type="Proteomes" id="UP000559027"/>
    </source>
</evidence>
<proteinExistence type="predicted"/>
<keyword evidence="2" id="KW-1133">Transmembrane helix</keyword>
<dbReference type="Proteomes" id="UP000559027">
    <property type="component" value="Unassembled WGS sequence"/>
</dbReference>
<feature type="compositionally biased region" description="Low complexity" evidence="1">
    <location>
        <begin position="205"/>
        <end position="214"/>
    </location>
</feature>
<keyword evidence="4" id="KW-1185">Reference proteome</keyword>
<keyword evidence="2" id="KW-0812">Transmembrane</keyword>
<dbReference type="OrthoDB" id="10638216at2759"/>
<accession>A0A8H5G1Z0</accession>
<dbReference type="EMBL" id="JAACJO010000006">
    <property type="protein sequence ID" value="KAF5356852.1"/>
    <property type="molecule type" value="Genomic_DNA"/>
</dbReference>
<evidence type="ECO:0000313" key="3">
    <source>
        <dbReference type="EMBL" id="KAF5356852.1"/>
    </source>
</evidence>
<feature type="compositionally biased region" description="Polar residues" evidence="1">
    <location>
        <begin position="169"/>
        <end position="178"/>
    </location>
</feature>
<feature type="region of interest" description="Disordered" evidence="1">
    <location>
        <begin position="85"/>
        <end position="113"/>
    </location>
</feature>
<protein>
    <submittedName>
        <fullName evidence="3">Uncharacterized protein</fullName>
    </submittedName>
</protein>
<name>A0A8H5G1Z0_9AGAR</name>
<organism evidence="3 4">
    <name type="scientific">Leucocoprinus leucothites</name>
    <dbReference type="NCBI Taxonomy" id="201217"/>
    <lineage>
        <taxon>Eukaryota</taxon>
        <taxon>Fungi</taxon>
        <taxon>Dikarya</taxon>
        <taxon>Basidiomycota</taxon>
        <taxon>Agaricomycotina</taxon>
        <taxon>Agaricomycetes</taxon>
        <taxon>Agaricomycetidae</taxon>
        <taxon>Agaricales</taxon>
        <taxon>Agaricineae</taxon>
        <taxon>Agaricaceae</taxon>
        <taxon>Leucocoprinus</taxon>
    </lineage>
</organism>
<evidence type="ECO:0000256" key="1">
    <source>
        <dbReference type="SAM" id="MobiDB-lite"/>
    </source>
</evidence>
<evidence type="ECO:0000256" key="2">
    <source>
        <dbReference type="SAM" id="Phobius"/>
    </source>
</evidence>
<sequence>MYTNTAILFKRIPQALDDSGHSILSPDTTNVLIGSDGYPMPPPKPNNAPLVLLVSGFMLLFCIYLYFLISPIAKDNNCVAPHSSGPYLQSPKDSEKGHPAPGEPELTKPETADNCDEAATDMLEKKRLRNWIQGISHGRFFIIKDISNRAHHSPKPKPEMDKIHRFQLCPSNSESPTQPRIEVTPPPPAYASPATPNRQTKSAVEFHSSSSTSEDFSDIHSESVSPLREETPQYRPVHHRTTSSTSILSEKSGRYPDFRQISDNQRAIAEPMTNTNVQIPRKAVVRDSTPGLSGGRIRRIIPRVF</sequence>
<feature type="transmembrane region" description="Helical" evidence="2">
    <location>
        <begin position="50"/>
        <end position="69"/>
    </location>
</feature>
<feature type="compositionally biased region" description="Basic and acidic residues" evidence="1">
    <location>
        <begin position="217"/>
        <end position="232"/>
    </location>
</feature>
<feature type="region of interest" description="Disordered" evidence="1">
    <location>
        <begin position="169"/>
        <end position="256"/>
    </location>
</feature>
<dbReference type="AlphaFoldDB" id="A0A8H5G1Z0"/>
<reference evidence="3 4" key="1">
    <citation type="journal article" date="2020" name="ISME J.">
        <title>Uncovering the hidden diversity of litter-decomposition mechanisms in mushroom-forming fungi.</title>
        <authorList>
            <person name="Floudas D."/>
            <person name="Bentzer J."/>
            <person name="Ahren D."/>
            <person name="Johansson T."/>
            <person name="Persson P."/>
            <person name="Tunlid A."/>
        </authorList>
    </citation>
    <scope>NUCLEOTIDE SEQUENCE [LARGE SCALE GENOMIC DNA]</scope>
    <source>
        <strain evidence="3 4">CBS 146.42</strain>
    </source>
</reference>
<comment type="caution">
    <text evidence="3">The sequence shown here is derived from an EMBL/GenBank/DDBJ whole genome shotgun (WGS) entry which is preliminary data.</text>
</comment>